<evidence type="ECO:0000256" key="4">
    <source>
        <dbReference type="ARBA" id="ARBA00013076"/>
    </source>
</evidence>
<evidence type="ECO:0000256" key="6">
    <source>
        <dbReference type="ARBA" id="ARBA00022630"/>
    </source>
</evidence>
<dbReference type="InterPro" id="IPR036188">
    <property type="entry name" value="FAD/NAD-bd_sf"/>
</dbReference>
<dbReference type="InterPro" id="IPR025700">
    <property type="entry name" value="Lys/Orn_oxygenase"/>
</dbReference>
<evidence type="ECO:0000313" key="17">
    <source>
        <dbReference type="Proteomes" id="UP001520654"/>
    </source>
</evidence>
<dbReference type="Proteomes" id="UP001520654">
    <property type="component" value="Unassembled WGS sequence"/>
</dbReference>
<evidence type="ECO:0000256" key="10">
    <source>
        <dbReference type="ARBA" id="ARBA00023033"/>
    </source>
</evidence>
<evidence type="ECO:0000256" key="11">
    <source>
        <dbReference type="ARBA" id="ARBA00029939"/>
    </source>
</evidence>
<keyword evidence="6" id="KW-0285">Flavoprotein</keyword>
<evidence type="ECO:0000256" key="9">
    <source>
        <dbReference type="ARBA" id="ARBA00023002"/>
    </source>
</evidence>
<dbReference type="SUPFAM" id="SSF51905">
    <property type="entry name" value="FAD/NAD(P)-binding domain"/>
    <property type="match status" value="1"/>
</dbReference>
<proteinExistence type="inferred from homology"/>
<keyword evidence="8" id="KW-0521">NADP</keyword>
<organism evidence="16 17">
    <name type="scientific">Streptomyces flavotricini</name>
    <dbReference type="NCBI Taxonomy" id="66888"/>
    <lineage>
        <taxon>Bacteria</taxon>
        <taxon>Bacillati</taxon>
        <taxon>Actinomycetota</taxon>
        <taxon>Actinomycetes</taxon>
        <taxon>Kitasatosporales</taxon>
        <taxon>Streptomycetaceae</taxon>
        <taxon>Streptomyces</taxon>
    </lineage>
</organism>
<comment type="caution">
    <text evidence="16">The sequence shown here is derived from an EMBL/GenBank/DDBJ whole genome shotgun (WGS) entry which is preliminary data.</text>
</comment>
<evidence type="ECO:0000256" key="2">
    <source>
        <dbReference type="ARBA" id="ARBA00004924"/>
    </source>
</evidence>
<comment type="similarity">
    <text evidence="3">Belongs to the lysine N(6)-hydroxylase/L-ornithine N(5)-oxygenase family.</text>
</comment>
<dbReference type="PRINTS" id="PR00368">
    <property type="entry name" value="FADPNR"/>
</dbReference>
<evidence type="ECO:0000256" key="14">
    <source>
        <dbReference type="ARBA" id="ARBA00032738"/>
    </source>
</evidence>
<evidence type="ECO:0000256" key="5">
    <source>
        <dbReference type="ARBA" id="ARBA00016406"/>
    </source>
</evidence>
<dbReference type="PANTHER" id="PTHR42802">
    <property type="entry name" value="MONOOXYGENASE"/>
    <property type="match status" value="1"/>
</dbReference>
<dbReference type="Pfam" id="PF13434">
    <property type="entry name" value="Lys_Orn_oxgnase"/>
    <property type="match status" value="1"/>
</dbReference>
<evidence type="ECO:0000256" key="15">
    <source>
        <dbReference type="ARBA" id="ARBA00048407"/>
    </source>
</evidence>
<comment type="cofactor">
    <cofactor evidence="1">
        <name>FAD</name>
        <dbReference type="ChEBI" id="CHEBI:57692"/>
    </cofactor>
</comment>
<evidence type="ECO:0000256" key="1">
    <source>
        <dbReference type="ARBA" id="ARBA00001974"/>
    </source>
</evidence>
<keyword evidence="17" id="KW-1185">Reference proteome</keyword>
<evidence type="ECO:0000256" key="7">
    <source>
        <dbReference type="ARBA" id="ARBA00022827"/>
    </source>
</evidence>
<gene>
    <name evidence="16" type="ORF">K7B10_11715</name>
</gene>
<name>A0ABS8E2S9_9ACTN</name>
<protein>
    <recommendedName>
        <fullName evidence="5">L-lysine N6-monooxygenase MbtG</fullName>
        <ecNumber evidence="4">1.14.13.59</ecNumber>
    </recommendedName>
    <alternativeName>
        <fullName evidence="14">Lysine 6-N-hydroxylase</fullName>
    </alternativeName>
    <alternativeName>
        <fullName evidence="13">Lysine N6-hydroxylase</fullName>
    </alternativeName>
    <alternativeName>
        <fullName evidence="11">Lysine-N-oxygenase</fullName>
    </alternativeName>
    <alternativeName>
        <fullName evidence="12">Mycobactin synthase protein G</fullName>
    </alternativeName>
</protein>
<dbReference type="PANTHER" id="PTHR42802:SF1">
    <property type="entry name" value="L-ORNITHINE N(5)-MONOOXYGENASE"/>
    <property type="match status" value="1"/>
</dbReference>
<comment type="catalytic activity">
    <reaction evidence="15">
        <text>L-lysine + NADPH + O2 = N(6)-hydroxy-L-lysine + NADP(+) + H2O</text>
        <dbReference type="Rhea" id="RHEA:23228"/>
        <dbReference type="ChEBI" id="CHEBI:15377"/>
        <dbReference type="ChEBI" id="CHEBI:15379"/>
        <dbReference type="ChEBI" id="CHEBI:32551"/>
        <dbReference type="ChEBI" id="CHEBI:57783"/>
        <dbReference type="ChEBI" id="CHEBI:57820"/>
        <dbReference type="ChEBI" id="CHEBI:58349"/>
        <dbReference type="EC" id="1.14.13.59"/>
    </reaction>
</comment>
<keyword evidence="7" id="KW-0274">FAD</keyword>
<keyword evidence="9" id="KW-0560">Oxidoreductase</keyword>
<evidence type="ECO:0000256" key="3">
    <source>
        <dbReference type="ARBA" id="ARBA00007588"/>
    </source>
</evidence>
<accession>A0ABS8E2S9</accession>
<evidence type="ECO:0000256" key="8">
    <source>
        <dbReference type="ARBA" id="ARBA00022857"/>
    </source>
</evidence>
<dbReference type="Gene3D" id="3.50.50.60">
    <property type="entry name" value="FAD/NAD(P)-binding domain"/>
    <property type="match status" value="1"/>
</dbReference>
<dbReference type="EC" id="1.14.13.59" evidence="4"/>
<dbReference type="RefSeq" id="WP_229336079.1">
    <property type="nucleotide sequence ID" value="NZ_JAINUL010000001.1"/>
</dbReference>
<evidence type="ECO:0000313" key="16">
    <source>
        <dbReference type="EMBL" id="MCC0095441.1"/>
    </source>
</evidence>
<sequence length="430" mass="46422">MTARSGPLTEDVVGVGFGPSNLALAIALEESAGPASGNPGVGMRFFERQEEFGWHRGMLMEGATMQVSFLKDLATMRNPASAYTFVSYLKAKGRMAEFINSKTLFPLRVEFHDYLEWVAEQFASVVSYASDITGIRPVVENGAVEYLDILARTSPGAAPTVVSRARNVVIGAGLSPRMPAGVEESDRIWHSSRLLHRTAALTRAPRTVVVVGSGQSAAEAADYLHRTFPGAEVNAVLSRYGYSVADDSPFVNGIFDPDAVGQFYSAPQDVKQTLIGYHSNTNYSVVDLDLSQELYRRIYQEKVLGTQRFKMLNAARATAAEEHADGVRVTVDSLAGDSSRVIDADVVVYATGYRPSDPLPLFRELLADCKRDGEGRLVVGRDYRVTTSDAVRCGIYLQGASTEHSHGLAAGLLSNTAVRSGEIAASILKG</sequence>
<evidence type="ECO:0000256" key="13">
    <source>
        <dbReference type="ARBA" id="ARBA00032493"/>
    </source>
</evidence>
<dbReference type="EMBL" id="JAINUL010000001">
    <property type="protein sequence ID" value="MCC0095441.1"/>
    <property type="molecule type" value="Genomic_DNA"/>
</dbReference>
<reference evidence="16 17" key="1">
    <citation type="submission" date="2021-08" db="EMBL/GenBank/DDBJ databases">
        <title>Genomic Architecture of Streptomyces flavotricini NGL1 and Streptomyces erythrochromogenes HMS4 With Differential Plant Beneficial attributes and laccase production capabilities.</title>
        <authorList>
            <person name="Salwan R."/>
            <person name="Kaur R."/>
            <person name="Sharma V."/>
        </authorList>
    </citation>
    <scope>NUCLEOTIDE SEQUENCE [LARGE SCALE GENOMIC DNA]</scope>
    <source>
        <strain evidence="16 17">NGL1</strain>
    </source>
</reference>
<keyword evidence="10" id="KW-0503">Monooxygenase</keyword>
<evidence type="ECO:0000256" key="12">
    <source>
        <dbReference type="ARBA" id="ARBA00031158"/>
    </source>
</evidence>
<comment type="pathway">
    <text evidence="2">Siderophore biosynthesis.</text>
</comment>